<accession>A0A6A7WDL6</accession>
<reference evidence="1 2" key="1">
    <citation type="submission" date="2019-09" db="EMBL/GenBank/DDBJ databases">
        <title>Distinct polysaccharide growth profiles of human intestinal Prevotella copri isolates.</title>
        <authorList>
            <person name="Fehlner-Peach H."/>
            <person name="Magnabosco C."/>
            <person name="Raghavan V."/>
            <person name="Scher J.U."/>
            <person name="Tett A."/>
            <person name="Cox L.M."/>
            <person name="Gottsegen C."/>
            <person name="Watters A."/>
            <person name="Wiltshire- Gordon J.D."/>
            <person name="Segata N."/>
            <person name="Bonneau R."/>
            <person name="Littman D.R."/>
        </authorList>
    </citation>
    <scope>NUCLEOTIDE SEQUENCE [LARGE SCALE GENOMIC DNA]</scope>
    <source>
        <strain evidence="2">iAQ1173</strain>
    </source>
</reference>
<dbReference type="OrthoDB" id="1664004at2"/>
<gene>
    <name evidence="1" type="ORF">F7D20_11475</name>
</gene>
<dbReference type="Proteomes" id="UP000384372">
    <property type="component" value="Unassembled WGS sequence"/>
</dbReference>
<keyword evidence="2" id="KW-1185">Reference proteome</keyword>
<evidence type="ECO:0000313" key="2">
    <source>
        <dbReference type="Proteomes" id="UP000384372"/>
    </source>
</evidence>
<sequence length="246" mass="29817">MENIDVTFDFTSDTPNYWDGFWNNELGYSKRDPDSKSPMLRKYHQILWSRELPCGEKMELTDGKSRYYLKWKDFYFGSDSILVSFRHSDKKPLLDEVKEKVSDYKSFVEKYVRDFYTIGGMIIFPQRRFSLNCARGCHQRIRDRWDLTLECIRRYYQGEDSPIFKSLLKDKAFFDLFVDFKGYVDFFFLQDCVSEDYRKVNLWLGNDFFEKNPVPQNADEYLTFIGKEYDFLNKRNRRILNFKINM</sequence>
<dbReference type="RefSeq" id="WP_158464151.1">
    <property type="nucleotide sequence ID" value="NZ_VZAD01000087.1"/>
</dbReference>
<proteinExistence type="predicted"/>
<comment type="caution">
    <text evidence="1">The sequence shown here is derived from an EMBL/GenBank/DDBJ whole genome shotgun (WGS) entry which is preliminary data.</text>
</comment>
<name>A0A6A7WDL6_9BACT</name>
<dbReference type="Pfam" id="PF22507">
    <property type="entry name" value="DUF6994"/>
    <property type="match status" value="1"/>
</dbReference>
<dbReference type="EMBL" id="VZAD01000087">
    <property type="protein sequence ID" value="MQP12560.1"/>
    <property type="molecule type" value="Genomic_DNA"/>
</dbReference>
<protein>
    <submittedName>
        <fullName evidence="1">Glycogen/starch/alpha-glucan phosphorylase</fullName>
    </submittedName>
</protein>
<organism evidence="1 2">
    <name type="scientific">Segatella copri</name>
    <dbReference type="NCBI Taxonomy" id="165179"/>
    <lineage>
        <taxon>Bacteria</taxon>
        <taxon>Pseudomonadati</taxon>
        <taxon>Bacteroidota</taxon>
        <taxon>Bacteroidia</taxon>
        <taxon>Bacteroidales</taxon>
        <taxon>Prevotellaceae</taxon>
        <taxon>Segatella</taxon>
    </lineage>
</organism>
<evidence type="ECO:0000313" key="1">
    <source>
        <dbReference type="EMBL" id="MQP12560.1"/>
    </source>
</evidence>
<dbReference type="InterPro" id="IPR054263">
    <property type="entry name" value="DUF6994"/>
</dbReference>
<dbReference type="AlphaFoldDB" id="A0A6A7WDL6"/>